<dbReference type="Proteomes" id="UP000263957">
    <property type="component" value="Unassembled WGS sequence"/>
</dbReference>
<accession>A0A356WAN2</accession>
<name>A0A356WAN2_9PROT</name>
<evidence type="ECO:0000313" key="4">
    <source>
        <dbReference type="Proteomes" id="UP000263957"/>
    </source>
</evidence>
<proteinExistence type="predicted"/>
<comment type="caution">
    <text evidence="2">The sequence shown here is derived from an EMBL/GenBank/DDBJ whole genome shotgun (WGS) entry which is preliminary data.</text>
</comment>
<dbReference type="EMBL" id="DOGS01000276">
    <property type="protein sequence ID" value="HBQ49916.1"/>
    <property type="molecule type" value="Genomic_DNA"/>
</dbReference>
<reference evidence="3 4" key="1">
    <citation type="journal article" date="2018" name="Nat. Biotechnol.">
        <title>A standardized bacterial taxonomy based on genome phylogeny substantially revises the tree of life.</title>
        <authorList>
            <person name="Parks D.H."/>
            <person name="Chuvochina M."/>
            <person name="Waite D.W."/>
            <person name="Rinke C."/>
            <person name="Skarshewski A."/>
            <person name="Chaumeil P.A."/>
            <person name="Hugenholtz P."/>
        </authorList>
    </citation>
    <scope>NUCLEOTIDE SEQUENCE [LARGE SCALE GENOMIC DNA]</scope>
    <source>
        <strain evidence="2">UBA10378</strain>
        <strain evidence="1">UBA8557</strain>
    </source>
</reference>
<evidence type="ECO:0000313" key="2">
    <source>
        <dbReference type="EMBL" id="HBQ49916.1"/>
    </source>
</evidence>
<feature type="non-terminal residue" evidence="2">
    <location>
        <position position="26"/>
    </location>
</feature>
<gene>
    <name evidence="1" type="ORF">DCG65_04205</name>
    <name evidence="2" type="ORF">DD728_13745</name>
</gene>
<keyword evidence="2" id="KW-0808">Transferase</keyword>
<dbReference type="Gene3D" id="3.40.30.10">
    <property type="entry name" value="Glutaredoxin"/>
    <property type="match status" value="1"/>
</dbReference>
<organism evidence="2 4">
    <name type="scientific">Hyphomonas atlantica</name>
    <dbReference type="NCBI Taxonomy" id="1280948"/>
    <lineage>
        <taxon>Bacteria</taxon>
        <taxon>Pseudomonadati</taxon>
        <taxon>Pseudomonadota</taxon>
        <taxon>Alphaproteobacteria</taxon>
        <taxon>Hyphomonadales</taxon>
        <taxon>Hyphomonadaceae</taxon>
        <taxon>Hyphomonas</taxon>
    </lineage>
</organism>
<dbReference type="AlphaFoldDB" id="A0A356WAN2"/>
<evidence type="ECO:0000313" key="3">
    <source>
        <dbReference type="Proteomes" id="UP000259173"/>
    </source>
</evidence>
<dbReference type="EMBL" id="DMBR01000122">
    <property type="protein sequence ID" value="HAE93738.1"/>
    <property type="molecule type" value="Genomic_DNA"/>
</dbReference>
<evidence type="ECO:0000313" key="1">
    <source>
        <dbReference type="EMBL" id="HAE93738.1"/>
    </source>
</evidence>
<sequence>MSLKLHHLNASRSQRIVWLLAELGVP</sequence>
<dbReference type="Proteomes" id="UP000259173">
    <property type="component" value="Unassembled WGS sequence"/>
</dbReference>
<protein>
    <submittedName>
        <fullName evidence="2">Glutathione S-transferase family protein</fullName>
    </submittedName>
</protein>
<dbReference type="GO" id="GO:0016740">
    <property type="term" value="F:transferase activity"/>
    <property type="evidence" value="ECO:0007669"/>
    <property type="project" value="UniProtKB-KW"/>
</dbReference>